<proteinExistence type="inferred from homology"/>
<feature type="binding site" evidence="9">
    <location>
        <position position="132"/>
    </location>
    <ligand>
        <name>substrate</name>
    </ligand>
</feature>
<dbReference type="HAMAP" id="MF_01693">
    <property type="entry name" value="BioF_aminotrans_2"/>
    <property type="match status" value="1"/>
</dbReference>
<dbReference type="EMBL" id="VIKS01000001">
    <property type="protein sequence ID" value="TQV89878.1"/>
    <property type="molecule type" value="Genomic_DNA"/>
</dbReference>
<evidence type="ECO:0000256" key="3">
    <source>
        <dbReference type="ARBA" id="ARBA00010008"/>
    </source>
</evidence>
<protein>
    <recommendedName>
        <fullName evidence="9">8-amino-7-oxononanoate synthase</fullName>
        <shortName evidence="9">AONS</shortName>
        <ecNumber evidence="9">2.3.1.47</ecNumber>
    </recommendedName>
    <alternativeName>
        <fullName evidence="9">7-keto-8-amino-pelargonic acid synthase</fullName>
        <shortName evidence="9">7-KAP synthase</shortName>
        <shortName evidence="9">KAPA synthase</shortName>
    </alternativeName>
    <alternativeName>
        <fullName evidence="9">8-amino-7-ketopelargonate synthase</fullName>
    </alternativeName>
</protein>
<dbReference type="InterPro" id="IPR004839">
    <property type="entry name" value="Aminotransferase_I/II_large"/>
</dbReference>
<dbReference type="Pfam" id="PF00155">
    <property type="entry name" value="Aminotran_1_2"/>
    <property type="match status" value="1"/>
</dbReference>
<evidence type="ECO:0000256" key="6">
    <source>
        <dbReference type="ARBA" id="ARBA00022756"/>
    </source>
</evidence>
<evidence type="ECO:0000256" key="2">
    <source>
        <dbReference type="ARBA" id="ARBA00004746"/>
    </source>
</evidence>
<keyword evidence="7 9" id="KW-0663">Pyridoxal phosphate</keyword>
<dbReference type="Gene3D" id="3.40.640.10">
    <property type="entry name" value="Type I PLP-dependent aspartate aminotransferase-like (Major domain)"/>
    <property type="match status" value="1"/>
</dbReference>
<keyword evidence="6 9" id="KW-0093">Biotin biosynthesis</keyword>
<comment type="cofactor">
    <cofactor evidence="1 9 10">
        <name>pyridoxal 5'-phosphate</name>
        <dbReference type="ChEBI" id="CHEBI:597326"/>
    </cofactor>
</comment>
<dbReference type="GO" id="GO:0030170">
    <property type="term" value="F:pyridoxal phosphate binding"/>
    <property type="evidence" value="ECO:0007669"/>
    <property type="project" value="UniProtKB-UniRule"/>
</dbReference>
<evidence type="ECO:0000256" key="7">
    <source>
        <dbReference type="ARBA" id="ARBA00022898"/>
    </source>
</evidence>
<keyword evidence="12" id="KW-0012">Acyltransferase</keyword>
<dbReference type="InterPro" id="IPR015422">
    <property type="entry name" value="PyrdxlP-dep_Trfase_small"/>
</dbReference>
<feature type="binding site" evidence="9">
    <location>
        <position position="356"/>
    </location>
    <ligand>
        <name>substrate</name>
    </ligand>
</feature>
<comment type="pathway">
    <text evidence="2 9">Cofactor biosynthesis; biotin biosynthesis.</text>
</comment>
<keyword evidence="13" id="KW-1185">Reference proteome</keyword>
<dbReference type="PANTHER" id="PTHR13693:SF100">
    <property type="entry name" value="8-AMINO-7-OXONONANOATE SYNTHASE"/>
    <property type="match status" value="1"/>
</dbReference>
<feature type="binding site" evidence="9">
    <location>
        <begin position="107"/>
        <end position="108"/>
    </location>
    <ligand>
        <name>pyridoxal 5'-phosphate</name>
        <dbReference type="ChEBI" id="CHEBI:597326"/>
    </ligand>
</feature>
<comment type="catalytic activity">
    <reaction evidence="8 9">
        <text>6-carboxyhexanoyl-[ACP] + L-alanine + H(+) = (8S)-8-amino-7-oxononanoate + holo-[ACP] + CO2</text>
        <dbReference type="Rhea" id="RHEA:42288"/>
        <dbReference type="Rhea" id="RHEA-COMP:9685"/>
        <dbReference type="Rhea" id="RHEA-COMP:9955"/>
        <dbReference type="ChEBI" id="CHEBI:15378"/>
        <dbReference type="ChEBI" id="CHEBI:16526"/>
        <dbReference type="ChEBI" id="CHEBI:57972"/>
        <dbReference type="ChEBI" id="CHEBI:64479"/>
        <dbReference type="ChEBI" id="CHEBI:78846"/>
        <dbReference type="ChEBI" id="CHEBI:149468"/>
        <dbReference type="EC" id="2.3.1.47"/>
    </reaction>
</comment>
<evidence type="ECO:0000256" key="8">
    <source>
        <dbReference type="ARBA" id="ARBA00047715"/>
    </source>
</evidence>
<feature type="binding site" evidence="9">
    <location>
        <position position="205"/>
    </location>
    <ligand>
        <name>pyridoxal 5'-phosphate</name>
        <dbReference type="ChEBI" id="CHEBI:597326"/>
    </ligand>
</feature>
<dbReference type="InterPro" id="IPR050087">
    <property type="entry name" value="AON_synthase_class-II"/>
</dbReference>
<evidence type="ECO:0000256" key="4">
    <source>
        <dbReference type="ARBA" id="ARBA00011738"/>
    </source>
</evidence>
<dbReference type="InterPro" id="IPR015421">
    <property type="entry name" value="PyrdxlP-dep_Trfase_major"/>
</dbReference>
<accession>A0A545UK89</accession>
<feature type="domain" description="Aminotransferase class I/classII large" evidence="11">
    <location>
        <begin position="39"/>
        <end position="384"/>
    </location>
</feature>
<dbReference type="NCBIfam" id="TIGR00858">
    <property type="entry name" value="bioF"/>
    <property type="match status" value="1"/>
</dbReference>
<dbReference type="CDD" id="cd06454">
    <property type="entry name" value="KBL_like"/>
    <property type="match status" value="1"/>
</dbReference>
<dbReference type="GO" id="GO:0008710">
    <property type="term" value="F:8-amino-7-oxononanoate synthase activity"/>
    <property type="evidence" value="ECO:0007669"/>
    <property type="project" value="UniProtKB-UniRule"/>
</dbReference>
<dbReference type="InterPro" id="IPR001917">
    <property type="entry name" value="Aminotrans_II_pyridoxalP_BS"/>
</dbReference>
<dbReference type="SUPFAM" id="SSF53383">
    <property type="entry name" value="PLP-dependent transferases"/>
    <property type="match status" value="1"/>
</dbReference>
<feature type="binding site" evidence="9">
    <location>
        <position position="20"/>
    </location>
    <ligand>
        <name>substrate</name>
    </ligand>
</feature>
<dbReference type="UniPathway" id="UPA00078"/>
<dbReference type="PROSITE" id="PS00599">
    <property type="entry name" value="AA_TRANSFER_CLASS_2"/>
    <property type="match status" value="1"/>
</dbReference>
<reference evidence="12 13" key="1">
    <citation type="submission" date="2019-07" db="EMBL/GenBank/DDBJ databases">
        <title>Draft genome for Aliikangiella sp. M105.</title>
        <authorList>
            <person name="Wang G."/>
        </authorList>
    </citation>
    <scope>NUCLEOTIDE SEQUENCE [LARGE SCALE GENOMIC DNA]</scope>
    <source>
        <strain evidence="12 13">M105</strain>
    </source>
</reference>
<dbReference type="GO" id="GO:0009102">
    <property type="term" value="P:biotin biosynthetic process"/>
    <property type="evidence" value="ECO:0007669"/>
    <property type="project" value="UniProtKB-UniRule"/>
</dbReference>
<dbReference type="Gene3D" id="3.90.1150.10">
    <property type="entry name" value="Aspartate Aminotransferase, domain 1"/>
    <property type="match status" value="1"/>
</dbReference>
<evidence type="ECO:0000256" key="5">
    <source>
        <dbReference type="ARBA" id="ARBA00022679"/>
    </source>
</evidence>
<evidence type="ECO:0000256" key="10">
    <source>
        <dbReference type="PIRSR" id="PIRSR604723-51"/>
    </source>
</evidence>
<feature type="binding site" evidence="9">
    <location>
        <position position="234"/>
    </location>
    <ligand>
        <name>pyridoxal 5'-phosphate</name>
        <dbReference type="ChEBI" id="CHEBI:597326"/>
    </ligand>
</feature>
<name>A0A545UK89_9GAMM</name>
<feature type="modified residue" description="N6-(pyridoxal phosphate)lysine" evidence="9 10">
    <location>
        <position position="237"/>
    </location>
</feature>
<comment type="similarity">
    <text evidence="3 9">Belongs to the class-II pyridoxal-phosphate-dependent aminotransferase family. BioF subfamily.</text>
</comment>
<organism evidence="12 13">
    <name type="scientific">Aliikangiella coralliicola</name>
    <dbReference type="NCBI Taxonomy" id="2592383"/>
    <lineage>
        <taxon>Bacteria</taxon>
        <taxon>Pseudomonadati</taxon>
        <taxon>Pseudomonadota</taxon>
        <taxon>Gammaproteobacteria</taxon>
        <taxon>Oceanospirillales</taxon>
        <taxon>Pleioneaceae</taxon>
        <taxon>Aliikangiella</taxon>
    </lineage>
</organism>
<comment type="function">
    <text evidence="9">Catalyzes the decarboxylative condensation of pimeloyl-[acyl-carrier protein] and L-alanine to produce 8-amino-7-oxononanoate (AON), [acyl-carrier protein], and carbon dioxide.</text>
</comment>
<dbReference type="EC" id="2.3.1.47" evidence="9"/>
<comment type="subunit">
    <text evidence="4 9">Homodimer.</text>
</comment>
<dbReference type="InterPro" id="IPR004723">
    <property type="entry name" value="AONS_Archaea/Proteobacteria"/>
</dbReference>
<dbReference type="OrthoDB" id="9807157at2"/>
<dbReference type="AlphaFoldDB" id="A0A545UK89"/>
<dbReference type="Proteomes" id="UP000315439">
    <property type="component" value="Unassembled WGS sequence"/>
</dbReference>
<dbReference type="PANTHER" id="PTHR13693">
    <property type="entry name" value="CLASS II AMINOTRANSFERASE/8-AMINO-7-OXONONANOATE SYNTHASE"/>
    <property type="match status" value="1"/>
</dbReference>
<gene>
    <name evidence="9 12" type="primary">bioF</name>
    <name evidence="12" type="ORF">FLL46_02205</name>
</gene>
<dbReference type="InterPro" id="IPR015424">
    <property type="entry name" value="PyrdxlP-dep_Trfase"/>
</dbReference>
<evidence type="ECO:0000313" key="12">
    <source>
        <dbReference type="EMBL" id="TQV89878.1"/>
    </source>
</evidence>
<feature type="binding site" evidence="9">
    <location>
        <position position="177"/>
    </location>
    <ligand>
        <name>pyridoxal 5'-phosphate</name>
        <dbReference type="ChEBI" id="CHEBI:597326"/>
    </ligand>
</feature>
<comment type="caution">
    <text evidence="12">The sequence shown here is derived from an EMBL/GenBank/DDBJ whole genome shotgun (WGS) entry which is preliminary data.</text>
</comment>
<keyword evidence="5 9" id="KW-0808">Transferase</keyword>
<dbReference type="InterPro" id="IPR022834">
    <property type="entry name" value="AONS_Proteobacteria"/>
</dbReference>
<evidence type="ECO:0000256" key="9">
    <source>
        <dbReference type="HAMAP-Rule" id="MF_01693"/>
    </source>
</evidence>
<sequence length="397" mass="43071">MKFLNFQQLLEQRAESGLLRQRQTLTSPQQTIVSVDGKQLINFASNDYLGLANQPQAVQALTSAADRYGVGAGASHLVCGHQKPHQDLEEALASFVGREAAITFSSGYMANLAILQCLAKKGDLIIADKLNHASLIDGVRLSDADSTRFPHCDLAILEKRLKKSSQNKFVVTDSVFSMDGDIAPLTEMVAMCDKYDAILIVDDAHGFGVIGENGKGSAEHFGLNQKQLPVLMATLGKALGGFGAFVSGEKPFVDYLVQQARSYIYTTAMPASIASANLANLNHLKQNPKILAQLKSNISYFRQQCETFKSAGFPVTILPSETAIQPIIVGDNESLLAINHRILEQGFLVGAIRPPTVPANSARLRITLSASHSHRQIDQLIQSLTNAFALQQKEVNQ</sequence>
<evidence type="ECO:0000259" key="11">
    <source>
        <dbReference type="Pfam" id="PF00155"/>
    </source>
</evidence>
<evidence type="ECO:0000256" key="1">
    <source>
        <dbReference type="ARBA" id="ARBA00001933"/>
    </source>
</evidence>
<evidence type="ECO:0000313" key="13">
    <source>
        <dbReference type="Proteomes" id="UP000315439"/>
    </source>
</evidence>